<name>A0ABT3N9F4_9BACT</name>
<protein>
    <submittedName>
        <fullName evidence="2">Uncharacterized protein</fullName>
    </submittedName>
</protein>
<keyword evidence="3" id="KW-1185">Reference proteome</keyword>
<feature type="region of interest" description="Disordered" evidence="1">
    <location>
        <begin position="95"/>
        <end position="120"/>
    </location>
</feature>
<gene>
    <name evidence="2" type="ORF">OOT00_07350</name>
</gene>
<feature type="compositionally biased region" description="Basic and acidic residues" evidence="1">
    <location>
        <begin position="95"/>
        <end position="105"/>
    </location>
</feature>
<sequence>MAEKDGKNDIDLVIQQDDIDALLRGLDDGSGDESAAALPSDHGLPDPAGGEKIPEGDLSDLDNLMRGNDRGLEPKENDFDTVSQEEIDAFLRGDFDMPLPEKNEVPKPVQSVPSQGEPDLFTSGLVGQADIDALFSEDLAGTAREESRTTDVAEDEDFGRNTLSQNDIEALFSGGGGKPSV</sequence>
<evidence type="ECO:0000313" key="3">
    <source>
        <dbReference type="Proteomes" id="UP001209681"/>
    </source>
</evidence>
<feature type="region of interest" description="Disordered" evidence="1">
    <location>
        <begin position="24"/>
        <end position="77"/>
    </location>
</feature>
<dbReference type="Proteomes" id="UP001209681">
    <property type="component" value="Unassembled WGS sequence"/>
</dbReference>
<feature type="compositionally biased region" description="Basic and acidic residues" evidence="1">
    <location>
        <begin position="67"/>
        <end position="77"/>
    </location>
</feature>
<evidence type="ECO:0000313" key="2">
    <source>
        <dbReference type="EMBL" id="MCW7753796.1"/>
    </source>
</evidence>
<dbReference type="EMBL" id="JAPFPW010000007">
    <property type="protein sequence ID" value="MCW7753796.1"/>
    <property type="molecule type" value="Genomic_DNA"/>
</dbReference>
<dbReference type="RefSeq" id="WP_265424667.1">
    <property type="nucleotide sequence ID" value="NZ_JAPFPW010000007.1"/>
</dbReference>
<accession>A0ABT3N9F4</accession>
<proteinExistence type="predicted"/>
<feature type="non-terminal residue" evidence="2">
    <location>
        <position position="181"/>
    </location>
</feature>
<reference evidence="2 3" key="1">
    <citation type="submission" date="2022-11" db="EMBL/GenBank/DDBJ databases">
        <title>Desulfobotulus tamanensis H1 sp. nov. - anaerobic, alkaliphilic, sulphate reducing bacterium isolated from terrestrial mud volcano.</title>
        <authorList>
            <person name="Frolova A."/>
            <person name="Merkel A.Y."/>
            <person name="Slobodkin A.I."/>
        </authorList>
    </citation>
    <scope>NUCLEOTIDE SEQUENCE [LARGE SCALE GENOMIC DNA]</scope>
    <source>
        <strain evidence="2 3">H1</strain>
    </source>
</reference>
<feature type="region of interest" description="Disordered" evidence="1">
    <location>
        <begin position="140"/>
        <end position="181"/>
    </location>
</feature>
<organism evidence="2 3">
    <name type="scientific">Desulfobotulus pelophilus</name>
    <dbReference type="NCBI Taxonomy" id="2823377"/>
    <lineage>
        <taxon>Bacteria</taxon>
        <taxon>Pseudomonadati</taxon>
        <taxon>Thermodesulfobacteriota</taxon>
        <taxon>Desulfobacteria</taxon>
        <taxon>Desulfobacterales</taxon>
        <taxon>Desulfobacteraceae</taxon>
        <taxon>Desulfobotulus</taxon>
    </lineage>
</organism>
<evidence type="ECO:0000256" key="1">
    <source>
        <dbReference type="SAM" id="MobiDB-lite"/>
    </source>
</evidence>
<comment type="caution">
    <text evidence="2">The sequence shown here is derived from an EMBL/GenBank/DDBJ whole genome shotgun (WGS) entry which is preliminary data.</text>
</comment>